<organism evidence="2 3">
    <name type="scientific">Qingshengfaniella alkalisoli</name>
    <dbReference type="NCBI Taxonomy" id="2599296"/>
    <lineage>
        <taxon>Bacteria</taxon>
        <taxon>Pseudomonadati</taxon>
        <taxon>Pseudomonadota</taxon>
        <taxon>Alphaproteobacteria</taxon>
        <taxon>Rhodobacterales</taxon>
        <taxon>Paracoccaceae</taxon>
        <taxon>Qingshengfaniella</taxon>
    </lineage>
</organism>
<dbReference type="AlphaFoldDB" id="A0A5B8IAP8"/>
<dbReference type="PANTHER" id="PTHR22916:SF3">
    <property type="entry name" value="UDP-GLCNAC:BETAGAL BETA-1,3-N-ACETYLGLUCOSAMINYLTRANSFERASE-LIKE PROTEIN 1"/>
    <property type="match status" value="1"/>
</dbReference>
<dbReference type="CDD" id="cd00761">
    <property type="entry name" value="Glyco_tranf_GTA_type"/>
    <property type="match status" value="1"/>
</dbReference>
<dbReference type="InterPro" id="IPR001173">
    <property type="entry name" value="Glyco_trans_2-like"/>
</dbReference>
<geneLocation type="plasmid" evidence="2 3">
    <name>unnamed1</name>
</geneLocation>
<dbReference type="Proteomes" id="UP000318483">
    <property type="component" value="Plasmid unnamed1"/>
</dbReference>
<dbReference type="SUPFAM" id="SSF52540">
    <property type="entry name" value="P-loop containing nucleoside triphosphate hydrolases"/>
    <property type="match status" value="1"/>
</dbReference>
<feature type="domain" description="Glycosyltransferase 2-like" evidence="1">
    <location>
        <begin position="391"/>
        <end position="563"/>
    </location>
</feature>
<evidence type="ECO:0000313" key="2">
    <source>
        <dbReference type="EMBL" id="QDY70406.1"/>
    </source>
</evidence>
<dbReference type="GO" id="GO:0000271">
    <property type="term" value="P:polysaccharide biosynthetic process"/>
    <property type="evidence" value="ECO:0007669"/>
    <property type="project" value="InterPro"/>
</dbReference>
<evidence type="ECO:0000313" key="3">
    <source>
        <dbReference type="Proteomes" id="UP000318483"/>
    </source>
</evidence>
<name>A0A5B8IAP8_9RHOB</name>
<dbReference type="OrthoDB" id="543755at2"/>
<dbReference type="Pfam" id="PF00535">
    <property type="entry name" value="Glycos_transf_2"/>
    <property type="match status" value="1"/>
</dbReference>
<dbReference type="GO" id="GO:0016758">
    <property type="term" value="F:hexosyltransferase activity"/>
    <property type="evidence" value="ECO:0007669"/>
    <property type="project" value="UniProtKB-ARBA"/>
</dbReference>
<evidence type="ECO:0000259" key="1">
    <source>
        <dbReference type="Pfam" id="PF00535"/>
    </source>
</evidence>
<dbReference type="InterPro" id="IPR007833">
    <property type="entry name" value="Capsule_polysaccharide_synth"/>
</dbReference>
<protein>
    <submittedName>
        <fullName evidence="2">Glycosyltransferase</fullName>
    </submittedName>
</protein>
<dbReference type="EMBL" id="CP042262">
    <property type="protein sequence ID" value="QDY70406.1"/>
    <property type="molecule type" value="Genomic_DNA"/>
</dbReference>
<gene>
    <name evidence="2" type="ORF">FPZ52_11815</name>
</gene>
<dbReference type="Gene3D" id="3.40.50.300">
    <property type="entry name" value="P-loop containing nucleotide triphosphate hydrolases"/>
    <property type="match status" value="1"/>
</dbReference>
<dbReference type="Gene3D" id="3.90.550.10">
    <property type="entry name" value="Spore Coat Polysaccharide Biosynthesis Protein SpsA, Chain A"/>
    <property type="match status" value="1"/>
</dbReference>
<keyword evidence="3" id="KW-1185">Reference proteome</keyword>
<proteinExistence type="predicted"/>
<keyword evidence="2" id="KW-0614">Plasmid</keyword>
<dbReference type="GO" id="GO:0015774">
    <property type="term" value="P:polysaccharide transport"/>
    <property type="evidence" value="ECO:0007669"/>
    <property type="project" value="InterPro"/>
</dbReference>
<dbReference type="SUPFAM" id="SSF53448">
    <property type="entry name" value="Nucleotide-diphospho-sugar transferases"/>
    <property type="match status" value="1"/>
</dbReference>
<keyword evidence="2" id="KW-0808">Transferase</keyword>
<dbReference type="CDD" id="cd16440">
    <property type="entry name" value="beta_Kdo_transferase_KpsC_1"/>
    <property type="match status" value="1"/>
</dbReference>
<sequence>MARHRTALKKFTSLLEDKRKGTPEDRDMHAFIIENRFSPWSVGFIRANISSAFSANLPALFPNLIAADDRFVTQSKRVLLYGAVVEDEALSHKSTQVALENASPGDEIVFFEMGFLASSHSWSQAIQQRDPEMACLGYVYDDIAHYYMADYPNRLIQRLNGDIELSEVEQARAAALMERIVCARISKYNSQPLTGALSTTGASRRVLVVDQNFSDASTIYGRASEQDFKDMLATAVEENPDAEIWVKTHPDVTWVNDGKRTGFYNHLSDHGRVRILRDPINPYALFEHVDTVYVGTSGMGLEALFAGKRVVCFGAPFYAGWGLTDDRREIPHRHRSRSLEDIFHAFYIWYTIYHVPGAPVPSRIEDALDYIEKYRPVALPAAAEGHVPTISVIVPVYNVEKYIRECITSIQAQTFKDFEIIAVVDKSEDRSQVILEELAEHDPRIRILELPENVGPGFARNRGLDAARGTYIHFIDPDDYMPSRHHFDAVNEAIANDLPDMIRGRKAYEQLENEDGTITGRRQDKVETYFNEPFAMQSLTSRPEILHSRHFWNWTYRREFLQENDIRFITTYREERAFLLKALLSTDRISSLDSASVVYRIRPDSAVRRAQSRSDVTDQFNNFRTVVSLLHDKGAFDRSSDLFATATFQVAQFLHYLFWGFAYKTVLATEDSDFEDEFFEGLKQVLEGTGLRASDLSDMPTQLSAAHKDAHAYGLLFESILSKRPDLIDAARHLKPIAQSQLYLEFLKDAPTPRERALADALSLYARNDRVRRSDAKEWNGPKPRVVIHIGVTKTGSTYLQHLMEQNRPELLRKGVWYPEVGLFWQSGRSHKQAGHAQFATSAINEDPDLLNYISSGVSLMQGRVKTIVLSSEAFFLNPNAHLLAQYFVGYDVEMVVYLRRQDDWANSQYAEFVAGGAVNRVSASVTDWLAAPKTRDLLDYRQILGRWEHAVGRDHVHVRVYEPTQLLEGDLLKDFVEAAGLPDLSELPRPDSRQRNYGALSSAHIEVLRFFNSLPFPSRDAYFSFIQDVADQLQDWRKRNGHEMPKPDLLDIHTRTRILDTAQNCNAEIARRYLGRTDGILFLSSPPTATSAPIPLYSAELEIIAEGYRRHGSGMLDEGTGRTNQLGSSPAIVNYGLFGWRLWALTPFVRRRLVSRASPDLIREFDRDPATFLHNMRLERQRKAARYIYPQGNIYGPANIFAFWVPPIERALGKTRGDRALSRLRKSPILYFRTHPRRTMRIIGRLMFPIGEARKSGEQG</sequence>
<dbReference type="InterPro" id="IPR027417">
    <property type="entry name" value="P-loop_NTPase"/>
</dbReference>
<dbReference type="InterPro" id="IPR029044">
    <property type="entry name" value="Nucleotide-diphossugar_trans"/>
</dbReference>
<reference evidence="2 3" key="1">
    <citation type="submission" date="2019-07" db="EMBL/GenBank/DDBJ databases">
        <title>Litoreibacter alkalisoli sp. nov., isolated from saline-alkaline soil.</title>
        <authorList>
            <person name="Wang S."/>
            <person name="Xu L."/>
            <person name="Xing Y.-T."/>
            <person name="Sun J.-Q."/>
        </authorList>
    </citation>
    <scope>NUCLEOTIDE SEQUENCE [LARGE SCALE GENOMIC DNA]</scope>
    <source>
        <strain evidence="2 3">LN3S51</strain>
        <plasmid evidence="2 3">unnamed1</plasmid>
    </source>
</reference>
<dbReference type="Pfam" id="PF05159">
    <property type="entry name" value="Capsule_synth"/>
    <property type="match status" value="1"/>
</dbReference>
<dbReference type="KEGG" id="lit:FPZ52_11815"/>
<accession>A0A5B8IAP8</accession>
<dbReference type="PANTHER" id="PTHR22916">
    <property type="entry name" value="GLYCOSYLTRANSFERASE"/>
    <property type="match status" value="1"/>
</dbReference>